<evidence type="ECO:0000256" key="1">
    <source>
        <dbReference type="ARBA" id="ARBA00004651"/>
    </source>
</evidence>
<dbReference type="Proteomes" id="UP000316541">
    <property type="component" value="Unassembled WGS sequence"/>
</dbReference>
<keyword evidence="5 7" id="KW-0472">Membrane</keyword>
<evidence type="ECO:0000256" key="5">
    <source>
        <dbReference type="ARBA" id="ARBA00023136"/>
    </source>
</evidence>
<evidence type="ECO:0000256" key="4">
    <source>
        <dbReference type="ARBA" id="ARBA00022989"/>
    </source>
</evidence>
<feature type="transmembrane region" description="Helical" evidence="7">
    <location>
        <begin position="351"/>
        <end position="371"/>
    </location>
</feature>
<feature type="transmembrane region" description="Helical" evidence="7">
    <location>
        <begin position="287"/>
        <end position="307"/>
    </location>
</feature>
<feature type="transmembrane region" description="Helical" evidence="7">
    <location>
        <begin position="377"/>
        <end position="398"/>
    </location>
</feature>
<dbReference type="Pfam" id="PF07690">
    <property type="entry name" value="MFS_1"/>
    <property type="match status" value="1"/>
</dbReference>
<dbReference type="Gene3D" id="1.20.1250.20">
    <property type="entry name" value="MFS general substrate transporter like domains"/>
    <property type="match status" value="1"/>
</dbReference>
<evidence type="ECO:0000256" key="3">
    <source>
        <dbReference type="ARBA" id="ARBA00022692"/>
    </source>
</evidence>
<comment type="caution">
    <text evidence="8">The sequence shown here is derived from an EMBL/GenBank/DDBJ whole genome shotgun (WGS) entry which is preliminary data.</text>
</comment>
<feature type="transmembrane region" description="Helical" evidence="7">
    <location>
        <begin position="106"/>
        <end position="123"/>
    </location>
</feature>
<dbReference type="GO" id="GO:0005886">
    <property type="term" value="C:plasma membrane"/>
    <property type="evidence" value="ECO:0007669"/>
    <property type="project" value="UniProtKB-SubCell"/>
</dbReference>
<evidence type="ECO:0000313" key="8">
    <source>
        <dbReference type="EMBL" id="TQS17216.1"/>
    </source>
</evidence>
<dbReference type="InterPro" id="IPR036259">
    <property type="entry name" value="MFS_trans_sf"/>
</dbReference>
<dbReference type="EMBL" id="VIRM01000049">
    <property type="protein sequence ID" value="TQS17216.1"/>
    <property type="molecule type" value="Genomic_DNA"/>
</dbReference>
<protein>
    <submittedName>
        <fullName evidence="8">MFS transporter</fullName>
    </submittedName>
</protein>
<keyword evidence="3 7" id="KW-0812">Transmembrane</keyword>
<gene>
    <name evidence="8" type="ORF">FLX08_30820</name>
</gene>
<dbReference type="RefSeq" id="WP_142623776.1">
    <property type="nucleotide sequence ID" value="NZ_VIRM01000049.1"/>
</dbReference>
<dbReference type="InterPro" id="IPR011701">
    <property type="entry name" value="MFS"/>
</dbReference>
<dbReference type="GO" id="GO:0022857">
    <property type="term" value="F:transmembrane transporter activity"/>
    <property type="evidence" value="ECO:0007669"/>
    <property type="project" value="InterPro"/>
</dbReference>
<reference evidence="8 9" key="1">
    <citation type="submission" date="2019-07" db="EMBL/GenBank/DDBJ databases">
        <title>Microbispora hainanensis DSM 45428.</title>
        <authorList>
            <person name="Thawai C."/>
        </authorList>
    </citation>
    <scope>NUCLEOTIDE SEQUENCE [LARGE SCALE GENOMIC DNA]</scope>
    <source>
        <strain evidence="8 9">DSM 45428</strain>
    </source>
</reference>
<feature type="transmembrane region" description="Helical" evidence="7">
    <location>
        <begin position="256"/>
        <end position="280"/>
    </location>
</feature>
<feature type="transmembrane region" description="Helical" evidence="7">
    <location>
        <begin position="173"/>
        <end position="190"/>
    </location>
</feature>
<evidence type="ECO:0000256" key="2">
    <source>
        <dbReference type="ARBA" id="ARBA00022475"/>
    </source>
</evidence>
<dbReference type="CDD" id="cd06173">
    <property type="entry name" value="MFS_MefA_like"/>
    <property type="match status" value="1"/>
</dbReference>
<feature type="transmembrane region" description="Helical" evidence="7">
    <location>
        <begin position="313"/>
        <end position="331"/>
    </location>
</feature>
<evidence type="ECO:0000256" key="7">
    <source>
        <dbReference type="SAM" id="Phobius"/>
    </source>
</evidence>
<sequence length="425" mass="44567">MHELRRRAMLDVPGFSSYLLSRSLNMFGASMAPVALAFALLRTTGSASTLGLVLAAQTVPQVLLLVVGGAIGDRAPRKTIMIATNLGMAFSQAATAVLLISRNADLVLLLILQALWGIGRAFFTPANTGVVPDLVPAERIQDATALVTLSRSIAFICGPAVAGGLIVVWNPGFVVLGDALLFLVSAALLTRLPRRQPTAEAEESLRQSLVTGWREFAARSWVWSMVSSFGFYQGIVRPAIFVIGPVLAAGEDGIGASAWGLVIAAQGVGSVLGSLLLFWWRPSRPLLVSNLIVCLDSLFLLGLALAFGFEPLAVLALLGAIGVTVADALWLSTLQREIPSDALSRISSYEWIGSLALNPLGMAATGLLVTVVRPTTILVIAAVANIVVRALVMIAPGVRKIGKSGRTKGERAGVGIPDPIADAHS</sequence>
<feature type="transmembrane region" description="Helical" evidence="7">
    <location>
        <begin position="24"/>
        <end position="41"/>
    </location>
</feature>
<feature type="transmembrane region" description="Helical" evidence="7">
    <location>
        <begin position="79"/>
        <end position="100"/>
    </location>
</feature>
<dbReference type="SUPFAM" id="SSF103473">
    <property type="entry name" value="MFS general substrate transporter"/>
    <property type="match status" value="1"/>
</dbReference>
<organism evidence="8 9">
    <name type="scientific">Microbispora hainanensis</name>
    <dbReference type="NCBI Taxonomy" id="568844"/>
    <lineage>
        <taxon>Bacteria</taxon>
        <taxon>Bacillati</taxon>
        <taxon>Actinomycetota</taxon>
        <taxon>Actinomycetes</taxon>
        <taxon>Streptosporangiales</taxon>
        <taxon>Streptosporangiaceae</taxon>
        <taxon>Microbispora</taxon>
    </lineage>
</organism>
<feature type="region of interest" description="Disordered" evidence="6">
    <location>
        <begin position="406"/>
        <end position="425"/>
    </location>
</feature>
<dbReference type="PANTHER" id="PTHR23513:SF11">
    <property type="entry name" value="STAPHYLOFERRIN A TRANSPORTER"/>
    <property type="match status" value="1"/>
</dbReference>
<keyword evidence="4 7" id="KW-1133">Transmembrane helix</keyword>
<feature type="transmembrane region" description="Helical" evidence="7">
    <location>
        <begin position="47"/>
        <end position="67"/>
    </location>
</feature>
<proteinExistence type="predicted"/>
<evidence type="ECO:0000313" key="9">
    <source>
        <dbReference type="Proteomes" id="UP000316541"/>
    </source>
</evidence>
<keyword evidence="2" id="KW-1003">Cell membrane</keyword>
<accession>A0A544YKF6</accession>
<dbReference type="AlphaFoldDB" id="A0A544YKF6"/>
<dbReference type="PANTHER" id="PTHR23513">
    <property type="entry name" value="INTEGRAL MEMBRANE EFFLUX PROTEIN-RELATED"/>
    <property type="match status" value="1"/>
</dbReference>
<comment type="subcellular location">
    <subcellularLocation>
        <location evidence="1">Cell membrane</location>
        <topology evidence="1">Multi-pass membrane protein</topology>
    </subcellularLocation>
</comment>
<evidence type="ECO:0000256" key="6">
    <source>
        <dbReference type="SAM" id="MobiDB-lite"/>
    </source>
</evidence>
<name>A0A544YKF6_9ACTN</name>
<feature type="transmembrane region" description="Helical" evidence="7">
    <location>
        <begin position="229"/>
        <end position="250"/>
    </location>
</feature>